<proteinExistence type="predicted"/>
<evidence type="ECO:0000313" key="2">
    <source>
        <dbReference type="Proteomes" id="UP001062846"/>
    </source>
</evidence>
<dbReference type="EMBL" id="CM046400">
    <property type="protein sequence ID" value="KAI8523461.1"/>
    <property type="molecule type" value="Genomic_DNA"/>
</dbReference>
<keyword evidence="2" id="KW-1185">Reference proteome</keyword>
<sequence>MWPSAIWCDQMQLNAAKSNSMWPKEIRCGQVQFDAGRSNSWSRVILCGHE</sequence>
<protein>
    <submittedName>
        <fullName evidence="1">Uncharacterized protein</fullName>
    </submittedName>
</protein>
<name>A0ACC0L5D8_RHOML</name>
<organism evidence="1 2">
    <name type="scientific">Rhododendron molle</name>
    <name type="common">Chinese azalea</name>
    <name type="synonym">Azalea mollis</name>
    <dbReference type="NCBI Taxonomy" id="49168"/>
    <lineage>
        <taxon>Eukaryota</taxon>
        <taxon>Viridiplantae</taxon>
        <taxon>Streptophyta</taxon>
        <taxon>Embryophyta</taxon>
        <taxon>Tracheophyta</taxon>
        <taxon>Spermatophyta</taxon>
        <taxon>Magnoliopsida</taxon>
        <taxon>eudicotyledons</taxon>
        <taxon>Gunneridae</taxon>
        <taxon>Pentapetalae</taxon>
        <taxon>asterids</taxon>
        <taxon>Ericales</taxon>
        <taxon>Ericaceae</taxon>
        <taxon>Ericoideae</taxon>
        <taxon>Rhodoreae</taxon>
        <taxon>Rhododendron</taxon>
    </lineage>
</organism>
<dbReference type="Proteomes" id="UP001062846">
    <property type="component" value="Chromosome 13"/>
</dbReference>
<accession>A0ACC0L5D8</accession>
<evidence type="ECO:0000313" key="1">
    <source>
        <dbReference type="EMBL" id="KAI8523461.1"/>
    </source>
</evidence>
<reference evidence="1" key="1">
    <citation type="submission" date="2022-02" db="EMBL/GenBank/DDBJ databases">
        <title>Plant Genome Project.</title>
        <authorList>
            <person name="Zhang R.-G."/>
        </authorList>
    </citation>
    <scope>NUCLEOTIDE SEQUENCE</scope>
    <source>
        <strain evidence="1">AT1</strain>
    </source>
</reference>
<gene>
    <name evidence="1" type="ORF">RHMOL_Rhmol13G0075600</name>
</gene>
<comment type="caution">
    <text evidence="1">The sequence shown here is derived from an EMBL/GenBank/DDBJ whole genome shotgun (WGS) entry which is preliminary data.</text>
</comment>